<organism evidence="1 2">
    <name type="scientific">Plenodomus tracheiphilus IPT5</name>
    <dbReference type="NCBI Taxonomy" id="1408161"/>
    <lineage>
        <taxon>Eukaryota</taxon>
        <taxon>Fungi</taxon>
        <taxon>Dikarya</taxon>
        <taxon>Ascomycota</taxon>
        <taxon>Pezizomycotina</taxon>
        <taxon>Dothideomycetes</taxon>
        <taxon>Pleosporomycetidae</taxon>
        <taxon>Pleosporales</taxon>
        <taxon>Pleosporineae</taxon>
        <taxon>Leptosphaeriaceae</taxon>
        <taxon>Plenodomus</taxon>
    </lineage>
</organism>
<sequence length="252" mass="29170">MSTPSSSQALATFDLQTEVATALREFYGFLALLPWLEPSDVLEPPVQGWPNIDSDNFAPLHKNNTVIELLKHLPYLRMDGPYEKYALVWSTYPCDYRRDYFQKVKPGIDCWEIPDTSERGFIFPEWVVPLTYGKVNGQYIMLDTTDGTAMRYEALWLRDPVFEADDPRAWRNHCANPGSTARLSDILNEWKDNYAQLHLIGQMNGNEPLHAETSGKEYKEVRALMLGHGWPDNFDREGCRNAMLEWDRKRSM</sequence>
<keyword evidence="2" id="KW-1185">Reference proteome</keyword>
<dbReference type="EMBL" id="MU006299">
    <property type="protein sequence ID" value="KAF2852342.1"/>
    <property type="molecule type" value="Genomic_DNA"/>
</dbReference>
<gene>
    <name evidence="1" type="ORF">T440DRAFT_467038</name>
</gene>
<dbReference type="OrthoDB" id="5343383at2759"/>
<dbReference type="AlphaFoldDB" id="A0A6A7BAR5"/>
<proteinExistence type="predicted"/>
<evidence type="ECO:0000313" key="1">
    <source>
        <dbReference type="EMBL" id="KAF2852342.1"/>
    </source>
</evidence>
<dbReference type="Proteomes" id="UP000799423">
    <property type="component" value="Unassembled WGS sequence"/>
</dbReference>
<evidence type="ECO:0000313" key="2">
    <source>
        <dbReference type="Proteomes" id="UP000799423"/>
    </source>
</evidence>
<name>A0A6A7BAR5_9PLEO</name>
<reference evidence="1" key="1">
    <citation type="submission" date="2020-01" db="EMBL/GenBank/DDBJ databases">
        <authorList>
            <consortium name="DOE Joint Genome Institute"/>
            <person name="Haridas S."/>
            <person name="Albert R."/>
            <person name="Binder M."/>
            <person name="Bloem J."/>
            <person name="Labutti K."/>
            <person name="Salamov A."/>
            <person name="Andreopoulos B."/>
            <person name="Baker S.E."/>
            <person name="Barry K."/>
            <person name="Bills G."/>
            <person name="Bluhm B.H."/>
            <person name="Cannon C."/>
            <person name="Castanera R."/>
            <person name="Culley D.E."/>
            <person name="Daum C."/>
            <person name="Ezra D."/>
            <person name="Gonzalez J.B."/>
            <person name="Henrissat B."/>
            <person name="Kuo A."/>
            <person name="Liang C."/>
            <person name="Lipzen A."/>
            <person name="Lutzoni F."/>
            <person name="Magnuson J."/>
            <person name="Mondo S."/>
            <person name="Nolan M."/>
            <person name="Ohm R."/>
            <person name="Pangilinan J."/>
            <person name="Park H.-J."/>
            <person name="Ramirez L."/>
            <person name="Alfaro M."/>
            <person name="Sun H."/>
            <person name="Tritt A."/>
            <person name="Yoshinaga Y."/>
            <person name="Zwiers L.-H."/>
            <person name="Turgeon B.G."/>
            <person name="Goodwin S.B."/>
            <person name="Spatafora J.W."/>
            <person name="Crous P.W."/>
            <person name="Grigoriev I.V."/>
        </authorList>
    </citation>
    <scope>NUCLEOTIDE SEQUENCE</scope>
    <source>
        <strain evidence="1">IPT5</strain>
    </source>
</reference>
<accession>A0A6A7BAR5</accession>
<protein>
    <submittedName>
        <fullName evidence="1">Uncharacterized protein</fullName>
    </submittedName>
</protein>